<accession>A0A1W0E7S8</accession>
<keyword evidence="2" id="KW-1185">Reference proteome</keyword>
<proteinExistence type="predicted"/>
<name>A0A1W0E7S8_9MICR</name>
<comment type="caution">
    <text evidence="1">The sequence shown here is derived from an EMBL/GenBank/DDBJ whole genome shotgun (WGS) entry which is preliminary data.</text>
</comment>
<dbReference type="VEuPathDB" id="MicrosporidiaDB:EHP00_806"/>
<organism evidence="1 2">
    <name type="scientific">Ecytonucleospora hepatopenaei</name>
    <dbReference type="NCBI Taxonomy" id="646526"/>
    <lineage>
        <taxon>Eukaryota</taxon>
        <taxon>Fungi</taxon>
        <taxon>Fungi incertae sedis</taxon>
        <taxon>Microsporidia</taxon>
        <taxon>Enterocytozoonidae</taxon>
        <taxon>Ecytonucleospora</taxon>
    </lineage>
</organism>
<dbReference type="OrthoDB" id="10608767at2759"/>
<protein>
    <submittedName>
        <fullName evidence="1">Uncharacterized protein</fullName>
    </submittedName>
</protein>
<sequence length="176" mass="20902">MIELNSNLYTIFIDNDCIKIKEDDETITVNFSEIEKIKFSSKKFKLFLKNGKKYKVGITKKETEKIKEILEHKIIDTKKALEECAFILVKFNDEIFYTFFSIFTLNSLKENVIRRIAQHFYPALYNEKINLDDFREFNFYVCNGNEKSLLCTDEDVFASVHFHSKKIIVEVHNNKE</sequence>
<reference evidence="1 2" key="1">
    <citation type="journal article" date="2017" name="Environ. Microbiol.">
        <title>Decay of the glycolytic pathway and adaptation to intranuclear parasitism within Enterocytozoonidae microsporidia.</title>
        <authorList>
            <person name="Wiredu Boakye D."/>
            <person name="Jaroenlak P."/>
            <person name="Prachumwat A."/>
            <person name="Williams T.A."/>
            <person name="Bateman K.S."/>
            <person name="Itsathitphaisarn O."/>
            <person name="Sritunyalucksana K."/>
            <person name="Paszkiewicz K.H."/>
            <person name="Moore K.A."/>
            <person name="Stentiford G.D."/>
            <person name="Williams B.A."/>
        </authorList>
    </citation>
    <scope>NUCLEOTIDE SEQUENCE [LARGE SCALE GENOMIC DNA]</scope>
    <source>
        <strain evidence="1 2">TH1</strain>
    </source>
</reference>
<evidence type="ECO:0000313" key="1">
    <source>
        <dbReference type="EMBL" id="OQS55288.1"/>
    </source>
</evidence>
<dbReference type="Proteomes" id="UP000192758">
    <property type="component" value="Unassembled WGS sequence"/>
</dbReference>
<dbReference type="AlphaFoldDB" id="A0A1W0E7S8"/>
<dbReference type="EMBL" id="MNPJ01000012">
    <property type="protein sequence ID" value="OQS55288.1"/>
    <property type="molecule type" value="Genomic_DNA"/>
</dbReference>
<gene>
    <name evidence="1" type="ORF">EHP00_806</name>
</gene>
<evidence type="ECO:0000313" key="2">
    <source>
        <dbReference type="Proteomes" id="UP000192758"/>
    </source>
</evidence>